<protein>
    <recommendedName>
        <fullName evidence="4">Phosphosulfolactate synthase</fullName>
    </recommendedName>
</protein>
<sequence length="271" mass="29765">MITTAFQDFSIPERQAKPRTRGLAMMIDWGMGLARQTDTVESAGEYIDFAKIAAGIARFMPADLLRAKLAQYAQHGISTSPGGLFAELALKTGRYEKFVDDVLAAGFSGIEVSDNLLKLSASDKSAAIKRAKDQGLKVFGEVGRKEGSLDDQTLIQDVQICLDAGSDWVFLEASELFAGNQVRGALIAELARRFPAEKLIYELPVVVIPGVTRDYKHKICAWLVKELGTEVNLANIEWDEMYLTELVRRGFAGDTSHPQGAYRLAGFDPED</sequence>
<evidence type="ECO:0000313" key="3">
    <source>
        <dbReference type="Proteomes" id="UP000216429"/>
    </source>
</evidence>
<dbReference type="PANTHER" id="PTHR48413:SF1">
    <property type="entry name" value="PROTEIN HEAT-STRESS-ASSOCIATED 32"/>
    <property type="match status" value="1"/>
</dbReference>
<evidence type="ECO:0000313" key="2">
    <source>
        <dbReference type="EMBL" id="OZI71809.1"/>
    </source>
</evidence>
<dbReference type="RefSeq" id="WP_094815716.1">
    <property type="nucleotide sequence ID" value="NZ_NEVU01000003.1"/>
</dbReference>
<gene>
    <name evidence="2" type="ORF">CAL22_18625</name>
</gene>
<evidence type="ECO:0008006" key="4">
    <source>
        <dbReference type="Google" id="ProtNLM"/>
    </source>
</evidence>
<dbReference type="AlphaFoldDB" id="A0A261VCI2"/>
<dbReference type="EMBL" id="NEVU01000003">
    <property type="protein sequence ID" value="OZI71809.1"/>
    <property type="molecule type" value="Genomic_DNA"/>
</dbReference>
<proteinExistence type="inferred from homology"/>
<evidence type="ECO:0000256" key="1">
    <source>
        <dbReference type="ARBA" id="ARBA00010424"/>
    </source>
</evidence>
<organism evidence="2 3">
    <name type="scientific">Bordetella genomosp. 12</name>
    <dbReference type="NCBI Taxonomy" id="463035"/>
    <lineage>
        <taxon>Bacteria</taxon>
        <taxon>Pseudomonadati</taxon>
        <taxon>Pseudomonadota</taxon>
        <taxon>Betaproteobacteria</taxon>
        <taxon>Burkholderiales</taxon>
        <taxon>Alcaligenaceae</taxon>
        <taxon>Bordetella</taxon>
    </lineage>
</organism>
<dbReference type="PANTHER" id="PTHR48413">
    <property type="match status" value="1"/>
</dbReference>
<dbReference type="SUPFAM" id="SSF102110">
    <property type="entry name" value="(2r)-phospho-3-sulfolactate synthase ComA"/>
    <property type="match status" value="1"/>
</dbReference>
<dbReference type="InterPro" id="IPR013785">
    <property type="entry name" value="Aldolase_TIM"/>
</dbReference>
<dbReference type="Gene3D" id="3.20.20.70">
    <property type="entry name" value="Aldolase class I"/>
    <property type="match status" value="1"/>
</dbReference>
<accession>A0A261VCI2</accession>
<dbReference type="InterPro" id="IPR036112">
    <property type="entry name" value="ComA_synth_sf"/>
</dbReference>
<dbReference type="Pfam" id="PF02679">
    <property type="entry name" value="ComA"/>
    <property type="match status" value="1"/>
</dbReference>
<comment type="similarity">
    <text evidence="1">Belongs to the phosphosulfolactate synthase family.</text>
</comment>
<dbReference type="OrthoDB" id="7809088at2"/>
<dbReference type="Proteomes" id="UP000216429">
    <property type="component" value="Unassembled WGS sequence"/>
</dbReference>
<comment type="caution">
    <text evidence="2">The sequence shown here is derived from an EMBL/GenBank/DDBJ whole genome shotgun (WGS) entry which is preliminary data.</text>
</comment>
<keyword evidence="3" id="KW-1185">Reference proteome</keyword>
<reference evidence="3" key="1">
    <citation type="submission" date="2017-05" db="EMBL/GenBank/DDBJ databases">
        <title>Complete and WGS of Bordetella genogroups.</title>
        <authorList>
            <person name="Spilker T."/>
            <person name="Lipuma J."/>
        </authorList>
    </citation>
    <scope>NUCLEOTIDE SEQUENCE [LARGE SCALE GENOMIC DNA]</scope>
    <source>
        <strain evidence="3">AU6712</strain>
    </source>
</reference>
<name>A0A261VCI2_9BORD</name>
<dbReference type="InterPro" id="IPR003830">
    <property type="entry name" value="ComA_synth"/>
</dbReference>